<evidence type="ECO:0000313" key="1">
    <source>
        <dbReference type="EMBL" id="OWZ19872.1"/>
    </source>
</evidence>
<proteinExistence type="predicted"/>
<sequence>MRIFAKRMRSYAANLVHETPFGFVPGRDIHTAIHLV</sequence>
<dbReference type="EMBL" id="NBNE01000390">
    <property type="protein sequence ID" value="OWZ19872.1"/>
    <property type="molecule type" value="Genomic_DNA"/>
</dbReference>
<name>A0A225WQL9_9STRA</name>
<comment type="caution">
    <text evidence="1">The sequence shown here is derived from an EMBL/GenBank/DDBJ whole genome shotgun (WGS) entry which is preliminary data.</text>
</comment>
<gene>
    <name evidence="1" type="ORF">PHMEG_0005808</name>
</gene>
<keyword evidence="2" id="KW-1185">Reference proteome</keyword>
<accession>A0A225WQL9</accession>
<dbReference type="AlphaFoldDB" id="A0A225WQL9"/>
<organism evidence="1 2">
    <name type="scientific">Phytophthora megakarya</name>
    <dbReference type="NCBI Taxonomy" id="4795"/>
    <lineage>
        <taxon>Eukaryota</taxon>
        <taxon>Sar</taxon>
        <taxon>Stramenopiles</taxon>
        <taxon>Oomycota</taxon>
        <taxon>Peronosporomycetes</taxon>
        <taxon>Peronosporales</taxon>
        <taxon>Peronosporaceae</taxon>
        <taxon>Phytophthora</taxon>
    </lineage>
</organism>
<dbReference type="Proteomes" id="UP000198211">
    <property type="component" value="Unassembled WGS sequence"/>
</dbReference>
<evidence type="ECO:0000313" key="2">
    <source>
        <dbReference type="Proteomes" id="UP000198211"/>
    </source>
</evidence>
<reference evidence="2" key="1">
    <citation type="submission" date="2017-03" db="EMBL/GenBank/DDBJ databases">
        <title>Phytopthora megakarya and P. palmivora, two closely related causual agents of cacao black pod achieved similar genome size and gene model numbers by different mechanisms.</title>
        <authorList>
            <person name="Ali S."/>
            <person name="Shao J."/>
            <person name="Larry D.J."/>
            <person name="Kronmiller B."/>
            <person name="Shen D."/>
            <person name="Strem M.D."/>
            <person name="Melnick R.L."/>
            <person name="Guiltinan M.J."/>
            <person name="Tyler B.M."/>
            <person name="Meinhardt L.W."/>
            <person name="Bailey B.A."/>
        </authorList>
    </citation>
    <scope>NUCLEOTIDE SEQUENCE [LARGE SCALE GENOMIC DNA]</scope>
    <source>
        <strain evidence="2">zdho120</strain>
    </source>
</reference>
<protein>
    <submittedName>
        <fullName evidence="1">Uncharacterized protein</fullName>
    </submittedName>
</protein>